<evidence type="ECO:0000256" key="3">
    <source>
        <dbReference type="ARBA" id="ARBA00023163"/>
    </source>
</evidence>
<dbReference type="PROSITE" id="PS50043">
    <property type="entry name" value="HTH_LUXR_2"/>
    <property type="match status" value="1"/>
</dbReference>
<dbReference type="SUPFAM" id="SSF46894">
    <property type="entry name" value="C-terminal effector domain of the bipartite response regulators"/>
    <property type="match status" value="1"/>
</dbReference>
<evidence type="ECO:0000256" key="2">
    <source>
        <dbReference type="ARBA" id="ARBA00023125"/>
    </source>
</evidence>
<dbReference type="InterPro" id="IPR016032">
    <property type="entry name" value="Sig_transdc_resp-reg_C-effctor"/>
</dbReference>
<reference evidence="7" key="1">
    <citation type="journal article" date="2019" name="Int. J. Syst. Evol. Microbiol.">
        <title>The Global Catalogue of Microorganisms (GCM) 10K type strain sequencing project: providing services to taxonomists for standard genome sequencing and annotation.</title>
        <authorList>
            <consortium name="The Broad Institute Genomics Platform"/>
            <consortium name="The Broad Institute Genome Sequencing Center for Infectious Disease"/>
            <person name="Wu L."/>
            <person name="Ma J."/>
        </authorList>
    </citation>
    <scope>NUCLEOTIDE SEQUENCE [LARGE SCALE GENOMIC DNA]</scope>
    <source>
        <strain evidence="7">JCM 16908</strain>
    </source>
</reference>
<evidence type="ECO:0000256" key="4">
    <source>
        <dbReference type="SAM" id="MobiDB-lite"/>
    </source>
</evidence>
<dbReference type="CDD" id="cd06170">
    <property type="entry name" value="LuxR_C_like"/>
    <property type="match status" value="1"/>
</dbReference>
<evidence type="ECO:0000313" key="6">
    <source>
        <dbReference type="EMBL" id="GAA3839931.1"/>
    </source>
</evidence>
<evidence type="ECO:0000259" key="5">
    <source>
        <dbReference type="PROSITE" id="PS50043"/>
    </source>
</evidence>
<dbReference type="InterPro" id="IPR036388">
    <property type="entry name" value="WH-like_DNA-bd_sf"/>
</dbReference>
<dbReference type="EMBL" id="BAAAZR010000043">
    <property type="protein sequence ID" value="GAA3839931.1"/>
    <property type="molecule type" value="Genomic_DNA"/>
</dbReference>
<keyword evidence="7" id="KW-1185">Reference proteome</keyword>
<comment type="caution">
    <text evidence="6">The sequence shown here is derived from an EMBL/GenBank/DDBJ whole genome shotgun (WGS) entry which is preliminary data.</text>
</comment>
<feature type="region of interest" description="Disordered" evidence="4">
    <location>
        <begin position="114"/>
        <end position="133"/>
    </location>
</feature>
<dbReference type="PRINTS" id="PR00038">
    <property type="entry name" value="HTHLUXR"/>
</dbReference>
<gene>
    <name evidence="6" type="ORF">GCM10022226_72880</name>
</gene>
<keyword evidence="1" id="KW-0805">Transcription regulation</keyword>
<dbReference type="PANTHER" id="PTHR44688">
    <property type="entry name" value="DNA-BINDING TRANSCRIPTIONAL ACTIVATOR DEVR_DOSR"/>
    <property type="match status" value="1"/>
</dbReference>
<dbReference type="SMART" id="SM00421">
    <property type="entry name" value="HTH_LUXR"/>
    <property type="match status" value="1"/>
</dbReference>
<protein>
    <recommendedName>
        <fullName evidence="5">HTH luxR-type domain-containing protein</fullName>
    </recommendedName>
</protein>
<accession>A0ABP7JAV5</accession>
<dbReference type="InterPro" id="IPR000792">
    <property type="entry name" value="Tscrpt_reg_LuxR_C"/>
</dbReference>
<dbReference type="PANTHER" id="PTHR44688:SF16">
    <property type="entry name" value="DNA-BINDING TRANSCRIPTIONAL ACTIVATOR DEVR_DOSR"/>
    <property type="match status" value="1"/>
</dbReference>
<feature type="domain" description="HTH luxR-type" evidence="5">
    <location>
        <begin position="13"/>
        <end position="78"/>
    </location>
</feature>
<keyword evidence="3" id="KW-0804">Transcription</keyword>
<evidence type="ECO:0000313" key="7">
    <source>
        <dbReference type="Proteomes" id="UP001500888"/>
    </source>
</evidence>
<sequence length="133" mass="13735">MSGVSASASLIMRSCSAGALSPREVQVLELVAEGVTNREAASRLFISEAGIKTHLIRVHAKLDVRDRASAVAEAYRRGLLGQAGRGCAGQGVAEPVWPCSQGCGRVTPVAEASAGAPPSVLTRSGRQWQGPVV</sequence>
<keyword evidence="2" id="KW-0238">DNA-binding</keyword>
<dbReference type="Gene3D" id="1.10.10.10">
    <property type="entry name" value="Winged helix-like DNA-binding domain superfamily/Winged helix DNA-binding domain"/>
    <property type="match status" value="1"/>
</dbReference>
<evidence type="ECO:0000256" key="1">
    <source>
        <dbReference type="ARBA" id="ARBA00023015"/>
    </source>
</evidence>
<proteinExistence type="predicted"/>
<dbReference type="Pfam" id="PF00196">
    <property type="entry name" value="GerE"/>
    <property type="match status" value="1"/>
</dbReference>
<name>A0ABP7JAV5_9ACTN</name>
<dbReference type="Proteomes" id="UP001500888">
    <property type="component" value="Unassembled WGS sequence"/>
</dbReference>
<organism evidence="6 7">
    <name type="scientific">Sphaerisporangium flaviroseum</name>
    <dbReference type="NCBI Taxonomy" id="509199"/>
    <lineage>
        <taxon>Bacteria</taxon>
        <taxon>Bacillati</taxon>
        <taxon>Actinomycetota</taxon>
        <taxon>Actinomycetes</taxon>
        <taxon>Streptosporangiales</taxon>
        <taxon>Streptosporangiaceae</taxon>
        <taxon>Sphaerisporangium</taxon>
    </lineage>
</organism>